<keyword evidence="2" id="KW-0472">Membrane</keyword>
<evidence type="ECO:0000313" key="3">
    <source>
        <dbReference type="EMBL" id="KIK44506.1"/>
    </source>
</evidence>
<dbReference type="InParanoid" id="A0A0D0AS72"/>
<feature type="region of interest" description="Disordered" evidence="1">
    <location>
        <begin position="364"/>
        <end position="383"/>
    </location>
</feature>
<dbReference type="OrthoDB" id="5570013at2759"/>
<evidence type="ECO:0000313" key="4">
    <source>
        <dbReference type="Proteomes" id="UP000054485"/>
    </source>
</evidence>
<organism evidence="3 4">
    <name type="scientific">Suillus luteus UH-Slu-Lm8-n1</name>
    <dbReference type="NCBI Taxonomy" id="930992"/>
    <lineage>
        <taxon>Eukaryota</taxon>
        <taxon>Fungi</taxon>
        <taxon>Dikarya</taxon>
        <taxon>Basidiomycota</taxon>
        <taxon>Agaricomycotina</taxon>
        <taxon>Agaricomycetes</taxon>
        <taxon>Agaricomycetidae</taxon>
        <taxon>Boletales</taxon>
        <taxon>Suillineae</taxon>
        <taxon>Suillaceae</taxon>
        <taxon>Suillus</taxon>
    </lineage>
</organism>
<accession>A0A0D0AS72</accession>
<dbReference type="HOGENOM" id="CLU_037980_2_0_1"/>
<proteinExistence type="predicted"/>
<evidence type="ECO:0000256" key="2">
    <source>
        <dbReference type="SAM" id="Phobius"/>
    </source>
</evidence>
<feature type="compositionally biased region" description="Basic and acidic residues" evidence="1">
    <location>
        <begin position="364"/>
        <end position="376"/>
    </location>
</feature>
<keyword evidence="2" id="KW-0812">Transmembrane</keyword>
<reference evidence="4" key="2">
    <citation type="submission" date="2015-01" db="EMBL/GenBank/DDBJ databases">
        <title>Evolutionary Origins and Diversification of the Mycorrhizal Mutualists.</title>
        <authorList>
            <consortium name="DOE Joint Genome Institute"/>
            <consortium name="Mycorrhizal Genomics Consortium"/>
            <person name="Kohler A."/>
            <person name="Kuo A."/>
            <person name="Nagy L.G."/>
            <person name="Floudas D."/>
            <person name="Copeland A."/>
            <person name="Barry K.W."/>
            <person name="Cichocki N."/>
            <person name="Veneault-Fourrey C."/>
            <person name="LaButti K."/>
            <person name="Lindquist E.A."/>
            <person name="Lipzen A."/>
            <person name="Lundell T."/>
            <person name="Morin E."/>
            <person name="Murat C."/>
            <person name="Riley R."/>
            <person name="Ohm R."/>
            <person name="Sun H."/>
            <person name="Tunlid A."/>
            <person name="Henrissat B."/>
            <person name="Grigoriev I.V."/>
            <person name="Hibbett D.S."/>
            <person name="Martin F."/>
        </authorList>
    </citation>
    <scope>NUCLEOTIDE SEQUENCE [LARGE SCALE GENOMIC DNA]</scope>
    <source>
        <strain evidence="4">UH-Slu-Lm8-n1</strain>
    </source>
</reference>
<dbReference type="EMBL" id="KN835189">
    <property type="protein sequence ID" value="KIK44506.1"/>
    <property type="molecule type" value="Genomic_DNA"/>
</dbReference>
<protein>
    <submittedName>
        <fullName evidence="3">Uncharacterized protein</fullName>
    </submittedName>
</protein>
<gene>
    <name evidence="3" type="ORF">CY34DRAFT_105935</name>
</gene>
<sequence>MNEDKKEVVQTRVECGNFGSVQPTTINSQNCESQFVERPRKSIAARLFGIGVVGLLLFPLFTVSHPGHNVISTALNGPGYPDPNDGVVIRCIGSTEWDEYYESPSWAQQFPFGSESLFTLPVGSDSLYLISRGAFRYGHVTVEQSTEASDDVTTSNSRIPGSDNKDILMFDVTLTLPASANEDALYIKSLETFAPLFSHEVAALSDTVFFGSISLNTMNSPINVQSVAAETGIFATANGLIKGHFHTTSSLKLITANMGIDADVDLFHNESAKPSELVMTTANAPLNARVSLTTASGYTGEFGVDVQTANAPLKLTYVNSPVCSQLNSKARTTNAPANVHLHSAFEGSFSISSLIGPSLEQHRVEDPAGKGRERHVTTSRSRGQIQGSVRWVGAEHNGGGTGFVQVSTTFSPAKLIL</sequence>
<evidence type="ECO:0000256" key="1">
    <source>
        <dbReference type="SAM" id="MobiDB-lite"/>
    </source>
</evidence>
<reference evidence="3 4" key="1">
    <citation type="submission" date="2014-04" db="EMBL/GenBank/DDBJ databases">
        <authorList>
            <consortium name="DOE Joint Genome Institute"/>
            <person name="Kuo A."/>
            <person name="Ruytinx J."/>
            <person name="Rineau F."/>
            <person name="Colpaert J."/>
            <person name="Kohler A."/>
            <person name="Nagy L.G."/>
            <person name="Floudas D."/>
            <person name="Copeland A."/>
            <person name="Barry K.W."/>
            <person name="Cichocki N."/>
            <person name="Veneault-Fourrey C."/>
            <person name="LaButti K."/>
            <person name="Lindquist E.A."/>
            <person name="Lipzen A."/>
            <person name="Lundell T."/>
            <person name="Morin E."/>
            <person name="Murat C."/>
            <person name="Sun H."/>
            <person name="Tunlid A."/>
            <person name="Henrissat B."/>
            <person name="Grigoriev I.V."/>
            <person name="Hibbett D.S."/>
            <person name="Martin F."/>
            <person name="Nordberg H.P."/>
            <person name="Cantor M.N."/>
            <person name="Hua S.X."/>
        </authorList>
    </citation>
    <scope>NUCLEOTIDE SEQUENCE [LARGE SCALE GENOMIC DNA]</scope>
    <source>
        <strain evidence="3 4">UH-Slu-Lm8-n1</strain>
    </source>
</reference>
<dbReference type="STRING" id="930992.A0A0D0AS72"/>
<keyword evidence="4" id="KW-1185">Reference proteome</keyword>
<name>A0A0D0AS72_9AGAM</name>
<feature type="transmembrane region" description="Helical" evidence="2">
    <location>
        <begin position="43"/>
        <end position="61"/>
    </location>
</feature>
<dbReference type="AlphaFoldDB" id="A0A0D0AS72"/>
<dbReference type="Proteomes" id="UP000054485">
    <property type="component" value="Unassembled WGS sequence"/>
</dbReference>
<keyword evidence="2" id="KW-1133">Transmembrane helix</keyword>